<keyword evidence="2" id="KW-1185">Reference proteome</keyword>
<proteinExistence type="predicted"/>
<dbReference type="HOGENOM" id="CLU_1809329_0_0_1"/>
<sequence length="143" mass="15327">MSSPRAQRINQVQKLDSCNASYEHPCDSQLLLADGVVEVVDPRRSAQFSGGRRGTGAIETSKVRIRISAIVSMRTPTSHPTSTVGQQCIMLSISVGDVLRLRANSFAGQPAVAGSRGVVPEIRLIEDAHEKGLIMAVVMVLNC</sequence>
<dbReference type="Gramene" id="OPUNC12G03370.1">
    <property type="protein sequence ID" value="OPUNC12G03370.1"/>
    <property type="gene ID" value="OPUNC12G03370"/>
</dbReference>
<name>A0A0E0MJV1_ORYPU</name>
<dbReference type="Proteomes" id="UP000026962">
    <property type="component" value="Chromosome 12"/>
</dbReference>
<evidence type="ECO:0000313" key="1">
    <source>
        <dbReference type="EnsemblPlants" id="OPUNC12G03370.1"/>
    </source>
</evidence>
<reference evidence="1" key="1">
    <citation type="submission" date="2015-04" db="UniProtKB">
        <authorList>
            <consortium name="EnsemblPlants"/>
        </authorList>
    </citation>
    <scope>IDENTIFICATION</scope>
</reference>
<dbReference type="AlphaFoldDB" id="A0A0E0MJV1"/>
<dbReference type="EnsemblPlants" id="OPUNC12G03370.1">
    <property type="protein sequence ID" value="OPUNC12G03370.1"/>
    <property type="gene ID" value="OPUNC12G03370"/>
</dbReference>
<evidence type="ECO:0000313" key="2">
    <source>
        <dbReference type="Proteomes" id="UP000026962"/>
    </source>
</evidence>
<protein>
    <submittedName>
        <fullName evidence="1">Uncharacterized protein</fullName>
    </submittedName>
</protein>
<accession>A0A0E0MJV1</accession>
<organism evidence="1">
    <name type="scientific">Oryza punctata</name>
    <name type="common">Red rice</name>
    <dbReference type="NCBI Taxonomy" id="4537"/>
    <lineage>
        <taxon>Eukaryota</taxon>
        <taxon>Viridiplantae</taxon>
        <taxon>Streptophyta</taxon>
        <taxon>Embryophyta</taxon>
        <taxon>Tracheophyta</taxon>
        <taxon>Spermatophyta</taxon>
        <taxon>Magnoliopsida</taxon>
        <taxon>Liliopsida</taxon>
        <taxon>Poales</taxon>
        <taxon>Poaceae</taxon>
        <taxon>BOP clade</taxon>
        <taxon>Oryzoideae</taxon>
        <taxon>Oryzeae</taxon>
        <taxon>Oryzinae</taxon>
        <taxon>Oryza</taxon>
    </lineage>
</organism>
<reference evidence="1" key="2">
    <citation type="submission" date="2018-05" db="EMBL/GenBank/DDBJ databases">
        <title>OpunRS2 (Oryza punctata Reference Sequence Version 2).</title>
        <authorList>
            <person name="Zhang J."/>
            <person name="Kudrna D."/>
            <person name="Lee S."/>
            <person name="Talag J."/>
            <person name="Welchert J."/>
            <person name="Wing R.A."/>
        </authorList>
    </citation>
    <scope>NUCLEOTIDE SEQUENCE [LARGE SCALE GENOMIC DNA]</scope>
</reference>